<protein>
    <submittedName>
        <fullName evidence="2">Uncharacterized protein</fullName>
    </submittedName>
</protein>
<sequence>MKFFHFTFLTIILLITLYRSNGKLYKNDEKFTNDGDEENLTRDARNAYDDLTSDEHDYWQEFLSDGVEHPAVYMPKKTTQSS</sequence>
<reference evidence="2" key="1">
    <citation type="submission" date="2015-08" db="UniProtKB">
        <authorList>
            <consortium name="WormBaseParasite"/>
        </authorList>
    </citation>
    <scope>IDENTIFICATION</scope>
</reference>
<feature type="chain" id="PRO_5005327777" evidence="1">
    <location>
        <begin position="23"/>
        <end position="82"/>
    </location>
</feature>
<evidence type="ECO:0000313" key="2">
    <source>
        <dbReference type="WBParaSite" id="SSTP_0000684900.1"/>
    </source>
</evidence>
<dbReference type="WBParaSite" id="SSTP_0000684900.1">
    <property type="protein sequence ID" value="SSTP_0000684900.1"/>
    <property type="gene ID" value="SSTP_0000684900"/>
</dbReference>
<name>A0A0K0EBH8_STRER</name>
<accession>A0A0K0EBH8</accession>
<feature type="signal peptide" evidence="1">
    <location>
        <begin position="1"/>
        <end position="22"/>
    </location>
</feature>
<dbReference type="AlphaFoldDB" id="A0A0K0EBH8"/>
<keyword evidence="1" id="KW-0732">Signal</keyword>
<evidence type="ECO:0000256" key="1">
    <source>
        <dbReference type="SAM" id="SignalP"/>
    </source>
</evidence>
<proteinExistence type="predicted"/>
<organism evidence="2">
    <name type="scientific">Strongyloides stercoralis</name>
    <name type="common">Threadworm</name>
    <dbReference type="NCBI Taxonomy" id="6248"/>
    <lineage>
        <taxon>Eukaryota</taxon>
        <taxon>Metazoa</taxon>
        <taxon>Ecdysozoa</taxon>
        <taxon>Nematoda</taxon>
        <taxon>Chromadorea</taxon>
        <taxon>Rhabditida</taxon>
        <taxon>Tylenchina</taxon>
        <taxon>Panagrolaimomorpha</taxon>
        <taxon>Strongyloidoidea</taxon>
        <taxon>Strongyloididae</taxon>
        <taxon>Strongyloides</taxon>
    </lineage>
</organism>